<organism evidence="7 8">
    <name type="scientific">Gemmobacter aquatilis</name>
    <dbReference type="NCBI Taxonomy" id="933059"/>
    <lineage>
        <taxon>Bacteria</taxon>
        <taxon>Pseudomonadati</taxon>
        <taxon>Pseudomonadota</taxon>
        <taxon>Alphaproteobacteria</taxon>
        <taxon>Rhodobacterales</taxon>
        <taxon>Paracoccaceae</taxon>
        <taxon>Gemmobacter</taxon>
    </lineage>
</organism>
<dbReference type="RefSeq" id="WP_139201596.1">
    <property type="nucleotide sequence ID" value="NZ_FOCE01000010.1"/>
</dbReference>
<dbReference type="PRINTS" id="PR01021">
    <property type="entry name" value="OMPADOMAIN"/>
</dbReference>
<evidence type="ECO:0000256" key="1">
    <source>
        <dbReference type="ARBA" id="ARBA00004442"/>
    </source>
</evidence>
<dbReference type="PROSITE" id="PS51123">
    <property type="entry name" value="OMPA_2"/>
    <property type="match status" value="1"/>
</dbReference>
<gene>
    <name evidence="7" type="ORF">SAMN04488103_110122</name>
</gene>
<comment type="subcellular location">
    <subcellularLocation>
        <location evidence="1">Cell outer membrane</location>
    </subcellularLocation>
</comment>
<evidence type="ECO:0000256" key="3">
    <source>
        <dbReference type="ARBA" id="ARBA00023237"/>
    </source>
</evidence>
<dbReference type="CDD" id="cd07185">
    <property type="entry name" value="OmpA_C-like"/>
    <property type="match status" value="1"/>
</dbReference>
<dbReference type="InterPro" id="IPR006664">
    <property type="entry name" value="OMP_bac"/>
</dbReference>
<dbReference type="InterPro" id="IPR006665">
    <property type="entry name" value="OmpA-like"/>
</dbReference>
<dbReference type="GO" id="GO:0009279">
    <property type="term" value="C:cell outer membrane"/>
    <property type="evidence" value="ECO:0007669"/>
    <property type="project" value="UniProtKB-SubCell"/>
</dbReference>
<keyword evidence="5" id="KW-0732">Signal</keyword>
<feature type="chain" id="PRO_5011714921" evidence="5">
    <location>
        <begin position="18"/>
        <end position="303"/>
    </location>
</feature>
<dbReference type="InterPro" id="IPR036737">
    <property type="entry name" value="OmpA-like_sf"/>
</dbReference>
<dbReference type="InterPro" id="IPR050330">
    <property type="entry name" value="Bact_OuterMem_StrucFunc"/>
</dbReference>
<evidence type="ECO:0000313" key="7">
    <source>
        <dbReference type="EMBL" id="SEO00740.1"/>
    </source>
</evidence>
<evidence type="ECO:0000313" key="8">
    <source>
        <dbReference type="Proteomes" id="UP000198761"/>
    </source>
</evidence>
<reference evidence="7 8" key="1">
    <citation type="submission" date="2016-10" db="EMBL/GenBank/DDBJ databases">
        <authorList>
            <person name="de Groot N.N."/>
        </authorList>
    </citation>
    <scope>NUCLEOTIDE SEQUENCE [LARGE SCALE GENOMIC DNA]</scope>
    <source>
        <strain evidence="7 8">DSM 3857</strain>
    </source>
</reference>
<proteinExistence type="predicted"/>
<sequence>MLRLAFLLSLCAAPLQALTLSFPAPATQTETVQETASSYRLPIAAWAAAGLETRLAEGLVEQTAWKIEGRVATLDLIAGLRQQIEAQGWRVLFSCETEACGGYDFRFGLQLLTEPEMHVDLGDFRYLAAENGDELLGLMVSRSSEAGFVQLIRIAPEQAAAPVVMAQPAPTPQEPAPPPSDFVARLEGAGSLVLADLVFASGSGELEPGTYPALDALAAYLVAHPDRKIALVGHTDASGALAGNIALSKARAGAVRKALVALGIAAERIEAEGVGYLAPRASNLTPEGRTENRRVEVMLTSTQ</sequence>
<evidence type="ECO:0000256" key="4">
    <source>
        <dbReference type="PROSITE-ProRule" id="PRU00473"/>
    </source>
</evidence>
<evidence type="ECO:0000256" key="5">
    <source>
        <dbReference type="SAM" id="SignalP"/>
    </source>
</evidence>
<accession>A0A1H8L6B7</accession>
<dbReference type="Pfam" id="PF00691">
    <property type="entry name" value="OmpA"/>
    <property type="match status" value="1"/>
</dbReference>
<evidence type="ECO:0000256" key="2">
    <source>
        <dbReference type="ARBA" id="ARBA00023136"/>
    </source>
</evidence>
<feature type="domain" description="OmpA-like" evidence="6">
    <location>
        <begin position="187"/>
        <end position="303"/>
    </location>
</feature>
<dbReference type="OrthoDB" id="9792021at2"/>
<dbReference type="STRING" id="933059.SAMN04488103_110122"/>
<protein>
    <submittedName>
        <fullName evidence="7">OmpA-OmpF porin, OOP family</fullName>
    </submittedName>
</protein>
<name>A0A1H8L6B7_9RHOB</name>
<dbReference type="AlphaFoldDB" id="A0A1H8L6B7"/>
<feature type="signal peptide" evidence="5">
    <location>
        <begin position="1"/>
        <end position="17"/>
    </location>
</feature>
<dbReference type="PANTHER" id="PTHR30329">
    <property type="entry name" value="STATOR ELEMENT OF FLAGELLAR MOTOR COMPLEX"/>
    <property type="match status" value="1"/>
</dbReference>
<dbReference type="Proteomes" id="UP000198761">
    <property type="component" value="Unassembled WGS sequence"/>
</dbReference>
<dbReference type="SUPFAM" id="SSF103088">
    <property type="entry name" value="OmpA-like"/>
    <property type="match status" value="1"/>
</dbReference>
<dbReference type="EMBL" id="FOCE01000010">
    <property type="protein sequence ID" value="SEO00740.1"/>
    <property type="molecule type" value="Genomic_DNA"/>
</dbReference>
<dbReference type="PANTHER" id="PTHR30329:SF21">
    <property type="entry name" value="LIPOPROTEIN YIAD-RELATED"/>
    <property type="match status" value="1"/>
</dbReference>
<evidence type="ECO:0000259" key="6">
    <source>
        <dbReference type="PROSITE" id="PS51123"/>
    </source>
</evidence>
<keyword evidence="2 4" id="KW-0472">Membrane</keyword>
<dbReference type="Gene3D" id="3.30.1330.60">
    <property type="entry name" value="OmpA-like domain"/>
    <property type="match status" value="1"/>
</dbReference>
<keyword evidence="3" id="KW-0998">Cell outer membrane</keyword>
<keyword evidence="8" id="KW-1185">Reference proteome</keyword>